<dbReference type="STRING" id="1472378.AU381_02985"/>
<dbReference type="PANTHER" id="PTHR30222:SF12">
    <property type="entry name" value="NORSPERMIDINE SENSOR"/>
    <property type="match status" value="1"/>
</dbReference>
<feature type="chain" id="PRO_5008097396" evidence="5">
    <location>
        <begin position="22"/>
        <end position="346"/>
    </location>
</feature>
<dbReference type="GO" id="GO:0019808">
    <property type="term" value="F:polyamine binding"/>
    <property type="evidence" value="ECO:0007669"/>
    <property type="project" value="InterPro"/>
</dbReference>
<dbReference type="SUPFAM" id="SSF53850">
    <property type="entry name" value="Periplasmic binding protein-like II"/>
    <property type="match status" value="1"/>
</dbReference>
<organism evidence="6 7">
    <name type="scientific">Sinorhizobium glycinis</name>
    <dbReference type="NCBI Taxonomy" id="1472378"/>
    <lineage>
        <taxon>Bacteria</taxon>
        <taxon>Pseudomonadati</taxon>
        <taxon>Pseudomonadota</taxon>
        <taxon>Alphaproteobacteria</taxon>
        <taxon>Hyphomicrobiales</taxon>
        <taxon>Rhizobiaceae</taxon>
        <taxon>Sinorhizobium/Ensifer group</taxon>
        <taxon>Sinorhizobium</taxon>
    </lineage>
</organism>
<gene>
    <name evidence="6" type="ORF">AU381_02985</name>
</gene>
<dbReference type="Gene3D" id="3.40.190.10">
    <property type="entry name" value="Periplasmic binding protein-like II"/>
    <property type="match status" value="2"/>
</dbReference>
<reference evidence="6 7" key="1">
    <citation type="journal article" date="2016" name="Int. J. Syst. Evol. Microbiol.">
        <title>Ensifer glycinis sp. nov., an novel rhizobial species associated with Glycine spp.</title>
        <authorList>
            <person name="Yan H."/>
            <person name="Yan J."/>
            <person name="Sui X.H."/>
            <person name="Wang E.T."/>
            <person name="Chen W.X."/>
            <person name="Zhang X.X."/>
            <person name="Chen W.F."/>
        </authorList>
    </citation>
    <scope>NUCLEOTIDE SEQUENCE [LARGE SCALE GENOMIC DNA]</scope>
    <source>
        <strain evidence="6 7">CCBAU 23380</strain>
    </source>
</reference>
<dbReference type="OrthoDB" id="9769319at2"/>
<dbReference type="InterPro" id="IPR001188">
    <property type="entry name" value="Sperm_putr-bd"/>
</dbReference>
<feature type="signal peptide" evidence="5">
    <location>
        <begin position="1"/>
        <end position="21"/>
    </location>
</feature>
<proteinExistence type="predicted"/>
<comment type="subcellular location">
    <subcellularLocation>
        <location evidence="1">Periplasm</location>
    </subcellularLocation>
</comment>
<evidence type="ECO:0000256" key="2">
    <source>
        <dbReference type="ARBA" id="ARBA00022448"/>
    </source>
</evidence>
<sequence length="346" mass="38064">MRKRAVISVFVATLLCGTASRAETLNLLIWEAYIDQGLIDRWTQETGVSIRQIHFDSGDARDEILADPASNIDVVLVGENGAPLFGKRGILEPLTDANLPALKDYAPEWRRRCSGYGLPYFWGTVGILYRSDVVTQPPTSWQELMRPALSLKKHIAMFDDHSEGFIAPLMLLGASINANDTETLKAAFELLKAQAPFVLTYDYVVTAIQDPKIGKEIHMALGYSGDQYVLNDKVGTPGLWRYSVPKEGTLSWIDCVSVTAGSPHKQRALEFLNFIGSPDGAAANALALTMPTSSSAALKLMPETQRSNPEIYPSADALAKSQYQQELSIESVQARRRIISTLANFQ</sequence>
<evidence type="ECO:0000256" key="1">
    <source>
        <dbReference type="ARBA" id="ARBA00004418"/>
    </source>
</evidence>
<dbReference type="GO" id="GO:0015846">
    <property type="term" value="P:polyamine transport"/>
    <property type="evidence" value="ECO:0007669"/>
    <property type="project" value="InterPro"/>
</dbReference>
<dbReference type="Pfam" id="PF13416">
    <property type="entry name" value="SBP_bac_8"/>
    <property type="match status" value="1"/>
</dbReference>
<keyword evidence="7" id="KW-1185">Reference proteome</keyword>
<keyword evidence="4" id="KW-0574">Periplasm</keyword>
<evidence type="ECO:0000313" key="6">
    <source>
        <dbReference type="EMBL" id="OAP40871.1"/>
    </source>
</evidence>
<dbReference type="RefSeq" id="WP_064241178.1">
    <property type="nucleotide sequence ID" value="NZ_LPUX01000053.1"/>
</dbReference>
<evidence type="ECO:0000256" key="3">
    <source>
        <dbReference type="ARBA" id="ARBA00022729"/>
    </source>
</evidence>
<evidence type="ECO:0000256" key="4">
    <source>
        <dbReference type="ARBA" id="ARBA00022764"/>
    </source>
</evidence>
<dbReference type="EMBL" id="LPUX01000053">
    <property type="protein sequence ID" value="OAP40871.1"/>
    <property type="molecule type" value="Genomic_DNA"/>
</dbReference>
<dbReference type="InterPro" id="IPR006059">
    <property type="entry name" value="SBP"/>
</dbReference>
<dbReference type="Proteomes" id="UP000094025">
    <property type="component" value="Unassembled WGS sequence"/>
</dbReference>
<keyword evidence="2" id="KW-0813">Transport</keyword>
<dbReference type="PRINTS" id="PR00909">
    <property type="entry name" value="SPERMDNBNDNG"/>
</dbReference>
<protein>
    <submittedName>
        <fullName evidence="6">Spermidine/putrescine ABC transporter substrate-binding protein</fullName>
    </submittedName>
</protein>
<evidence type="ECO:0000313" key="7">
    <source>
        <dbReference type="Proteomes" id="UP000094025"/>
    </source>
</evidence>
<name>A0A178Y068_9HYPH</name>
<keyword evidence="3 5" id="KW-0732">Signal</keyword>
<accession>A0A178Y068</accession>
<comment type="caution">
    <text evidence="6">The sequence shown here is derived from an EMBL/GenBank/DDBJ whole genome shotgun (WGS) entry which is preliminary data.</text>
</comment>
<dbReference type="AlphaFoldDB" id="A0A178Y068"/>
<dbReference type="PANTHER" id="PTHR30222">
    <property type="entry name" value="SPERMIDINE/PUTRESCINE-BINDING PERIPLASMIC PROTEIN"/>
    <property type="match status" value="1"/>
</dbReference>
<evidence type="ECO:0000256" key="5">
    <source>
        <dbReference type="SAM" id="SignalP"/>
    </source>
</evidence>
<dbReference type="CDD" id="cd13590">
    <property type="entry name" value="PBP2_PotD_PotF_like"/>
    <property type="match status" value="1"/>
</dbReference>
<dbReference type="GO" id="GO:0042597">
    <property type="term" value="C:periplasmic space"/>
    <property type="evidence" value="ECO:0007669"/>
    <property type="project" value="UniProtKB-SubCell"/>
</dbReference>